<evidence type="ECO:0000259" key="1">
    <source>
        <dbReference type="Pfam" id="PF01789"/>
    </source>
</evidence>
<protein>
    <submittedName>
        <fullName evidence="2">PsbP-like protein 1, chloroplastic</fullName>
    </submittedName>
</protein>
<dbReference type="OrthoDB" id="2014109at2759"/>
<accession>A0A5J4YMB8</accession>
<comment type="caution">
    <text evidence="2">The sequence shown here is derived from an EMBL/GenBank/DDBJ whole genome shotgun (WGS) entry which is preliminary data.</text>
</comment>
<name>A0A5J4YMB8_PORPP</name>
<dbReference type="PANTHER" id="PTHR31407">
    <property type="match status" value="1"/>
</dbReference>
<dbReference type="GO" id="GO:0015979">
    <property type="term" value="P:photosynthesis"/>
    <property type="evidence" value="ECO:0007669"/>
    <property type="project" value="InterPro"/>
</dbReference>
<gene>
    <name evidence="2" type="ORF">FVE85_8285</name>
</gene>
<dbReference type="EMBL" id="VRMN01000011">
    <property type="protein sequence ID" value="KAA8491803.1"/>
    <property type="molecule type" value="Genomic_DNA"/>
</dbReference>
<dbReference type="GO" id="GO:0009523">
    <property type="term" value="C:photosystem II"/>
    <property type="evidence" value="ECO:0007669"/>
    <property type="project" value="InterPro"/>
</dbReference>
<dbReference type="Pfam" id="PF01789">
    <property type="entry name" value="PsbP"/>
    <property type="match status" value="1"/>
</dbReference>
<dbReference type="InterPro" id="IPR016123">
    <property type="entry name" value="Mog1/PsbP_a/b/a-sand"/>
</dbReference>
<evidence type="ECO:0000313" key="2">
    <source>
        <dbReference type="EMBL" id="KAA8491803.1"/>
    </source>
</evidence>
<dbReference type="PANTHER" id="PTHR31407:SF16">
    <property type="entry name" value="PSBP DOMAIN-CONTAINING PROTEIN 7, CHLOROPLASTIC"/>
    <property type="match status" value="1"/>
</dbReference>
<dbReference type="GO" id="GO:0005509">
    <property type="term" value="F:calcium ion binding"/>
    <property type="evidence" value="ECO:0007669"/>
    <property type="project" value="InterPro"/>
</dbReference>
<reference evidence="3" key="1">
    <citation type="journal article" date="2019" name="Nat. Commun.">
        <title>Expansion of phycobilisome linker gene families in mesophilic red algae.</title>
        <authorList>
            <person name="Lee J."/>
            <person name="Kim D."/>
            <person name="Bhattacharya D."/>
            <person name="Yoon H.S."/>
        </authorList>
    </citation>
    <scope>NUCLEOTIDE SEQUENCE [LARGE SCALE GENOMIC DNA]</scope>
    <source>
        <strain evidence="3">CCMP 1328</strain>
    </source>
</reference>
<dbReference type="InterPro" id="IPR002683">
    <property type="entry name" value="PsbP_C"/>
</dbReference>
<dbReference type="AlphaFoldDB" id="A0A5J4YMB8"/>
<dbReference type="NCBIfam" id="NF040946">
    <property type="entry name" value="PSII_PsbP"/>
    <property type="match status" value="1"/>
</dbReference>
<sequence length="235" mass="24892">MAAFVGSAASSAAADARGAFGSSAPRHKLCVRMSAAPGVEEAPRPEADAVCTRRAALQSAAMLVAGAMAGSGAATVAPADAALPRPPGIGSLVTAYSDIPKGFSMYRPQGWNEFSATPDMYDIKWQDVIQPTEQITVLTTPVSKGKTTESMGTPQEVGERLAKSRKATLIAATERDAENVKVYTIELQFGNLHQLNALSINKSKLYSVTATCGEPRWSKREKLYRGVVDSFSPKL</sequence>
<dbReference type="OMA" id="YPVGWQE"/>
<dbReference type="SUPFAM" id="SSF55724">
    <property type="entry name" value="Mog1p/PsbP-like"/>
    <property type="match status" value="1"/>
</dbReference>
<proteinExistence type="predicted"/>
<dbReference type="Proteomes" id="UP000324585">
    <property type="component" value="Unassembled WGS sequence"/>
</dbReference>
<feature type="domain" description="PsbP C-terminal" evidence="1">
    <location>
        <begin position="94"/>
        <end position="232"/>
    </location>
</feature>
<organism evidence="2 3">
    <name type="scientific">Porphyridium purpureum</name>
    <name type="common">Red alga</name>
    <name type="synonym">Porphyridium cruentum</name>
    <dbReference type="NCBI Taxonomy" id="35688"/>
    <lineage>
        <taxon>Eukaryota</taxon>
        <taxon>Rhodophyta</taxon>
        <taxon>Bangiophyceae</taxon>
        <taxon>Porphyridiales</taxon>
        <taxon>Porphyridiaceae</taxon>
        <taxon>Porphyridium</taxon>
    </lineage>
</organism>
<evidence type="ECO:0000313" key="3">
    <source>
        <dbReference type="Proteomes" id="UP000324585"/>
    </source>
</evidence>
<dbReference type="Gene3D" id="3.40.1000.10">
    <property type="entry name" value="Mog1/PsbP, alpha/beta/alpha sandwich"/>
    <property type="match status" value="1"/>
</dbReference>
<dbReference type="GO" id="GO:0019898">
    <property type="term" value="C:extrinsic component of membrane"/>
    <property type="evidence" value="ECO:0007669"/>
    <property type="project" value="InterPro"/>
</dbReference>
<keyword evidence="3" id="KW-1185">Reference proteome</keyword>